<gene>
    <name evidence="5" type="ORF">BCF38_11316</name>
    <name evidence="6" type="ORF">SAMN05421539_11316</name>
</gene>
<reference evidence="5 7" key="2">
    <citation type="submission" date="2018-03" db="EMBL/GenBank/DDBJ databases">
        <title>Genomic Encyclopedia of Archaeal and Bacterial Type Strains, Phase II (KMG-II): from individual species to whole genera.</title>
        <authorList>
            <person name="Goeker M."/>
        </authorList>
    </citation>
    <scope>NUCLEOTIDE SEQUENCE [LARGE SCALE GENOMIC DNA]</scope>
    <source>
        <strain evidence="5 7">DSM 25227</strain>
    </source>
</reference>
<evidence type="ECO:0000256" key="2">
    <source>
        <dbReference type="ARBA" id="ARBA00022801"/>
    </source>
</evidence>
<dbReference type="PANTHER" id="PTHR43037:SF5">
    <property type="entry name" value="FERULOYL ESTERASE"/>
    <property type="match status" value="1"/>
</dbReference>
<dbReference type="InterPro" id="IPR029058">
    <property type="entry name" value="AB_hydrolase_fold"/>
</dbReference>
<dbReference type="GO" id="GO:0016787">
    <property type="term" value="F:hydrolase activity"/>
    <property type="evidence" value="ECO:0007669"/>
    <property type="project" value="UniProtKB-KW"/>
</dbReference>
<keyword evidence="1 3" id="KW-0732">Signal</keyword>
<evidence type="ECO:0000256" key="1">
    <source>
        <dbReference type="ARBA" id="ARBA00022729"/>
    </source>
</evidence>
<dbReference type="Proteomes" id="UP000245839">
    <property type="component" value="Unassembled WGS sequence"/>
</dbReference>
<evidence type="ECO:0000313" key="5">
    <source>
        <dbReference type="EMBL" id="PWJ13786.1"/>
    </source>
</evidence>
<dbReference type="Pfam" id="PF00561">
    <property type="entry name" value="Abhydrolase_1"/>
    <property type="match status" value="1"/>
</dbReference>
<dbReference type="AlphaFoldDB" id="A0A2Y9B7X1"/>
<sequence length="272" mass="28959">MRALTLAALLLAAPAAAQEGCGGAAACEIQSGSYHIALPEADAPLPAMVFLHGFGGSGAGTMRQRGMIETVLSRGYAFLAPNGQPRAGRDGLRWDFRAAPGVASRDEDAFLRAVVADAARHGVDPDRVILAGFSNGAFQVTYLACRDPEGFAAFAPVAGGFWRPHPESCAAPVRLFQTHGWRDSTVPLEGRPLRGGAAVQGDIFAGLALWRRANGCAWDDPDRYAETGQFQRRIWDCAPGSALEMALFPGRHGVPEGWAEMVLDWFEALPAE</sequence>
<dbReference type="InterPro" id="IPR000073">
    <property type="entry name" value="AB_hydrolase_1"/>
</dbReference>
<dbReference type="SUPFAM" id="SSF53474">
    <property type="entry name" value="alpha/beta-Hydrolases"/>
    <property type="match status" value="1"/>
</dbReference>
<dbReference type="RefSeq" id="WP_245947651.1">
    <property type="nucleotide sequence ID" value="NZ_QGDJ01000013.1"/>
</dbReference>
<feature type="signal peptide" evidence="3">
    <location>
        <begin position="1"/>
        <end position="17"/>
    </location>
</feature>
<keyword evidence="7" id="KW-1185">Reference proteome</keyword>
<evidence type="ECO:0000256" key="3">
    <source>
        <dbReference type="SAM" id="SignalP"/>
    </source>
</evidence>
<evidence type="ECO:0000313" key="8">
    <source>
        <dbReference type="Proteomes" id="UP000251571"/>
    </source>
</evidence>
<proteinExistence type="predicted"/>
<dbReference type="PANTHER" id="PTHR43037">
    <property type="entry name" value="UNNAMED PRODUCT-RELATED"/>
    <property type="match status" value="1"/>
</dbReference>
<dbReference type="EMBL" id="QGDJ01000013">
    <property type="protein sequence ID" value="PWJ13786.1"/>
    <property type="molecule type" value="Genomic_DNA"/>
</dbReference>
<feature type="chain" id="PRO_5036327003" evidence="3">
    <location>
        <begin position="18"/>
        <end position="272"/>
    </location>
</feature>
<protein>
    <submittedName>
        <fullName evidence="6">Polyhydroxybutyrate depolymerase</fullName>
    </submittedName>
</protein>
<keyword evidence="2" id="KW-0378">Hydrolase</keyword>
<feature type="domain" description="AB hydrolase-1" evidence="4">
    <location>
        <begin position="46"/>
        <end position="190"/>
    </location>
</feature>
<reference evidence="6 8" key="1">
    <citation type="submission" date="2016-10" db="EMBL/GenBank/DDBJ databases">
        <authorList>
            <person name="Cai Z."/>
        </authorList>
    </citation>
    <scope>NUCLEOTIDE SEQUENCE [LARGE SCALE GENOMIC DNA]</scope>
    <source>
        <strain evidence="6 8">DSM 25227</strain>
    </source>
</reference>
<evidence type="ECO:0000259" key="4">
    <source>
        <dbReference type="Pfam" id="PF00561"/>
    </source>
</evidence>
<dbReference type="Gene3D" id="3.40.50.1820">
    <property type="entry name" value="alpha/beta hydrolase"/>
    <property type="match status" value="1"/>
</dbReference>
<organism evidence="6 8">
    <name type="scientific">Jannaschia seohaensis</name>
    <dbReference type="NCBI Taxonomy" id="475081"/>
    <lineage>
        <taxon>Bacteria</taxon>
        <taxon>Pseudomonadati</taxon>
        <taxon>Pseudomonadota</taxon>
        <taxon>Alphaproteobacteria</taxon>
        <taxon>Rhodobacterales</taxon>
        <taxon>Roseobacteraceae</taxon>
        <taxon>Jannaschia</taxon>
    </lineage>
</organism>
<accession>A0A2Y9B7X1</accession>
<dbReference type="InterPro" id="IPR050955">
    <property type="entry name" value="Plant_Biomass_Hydrol_Est"/>
</dbReference>
<dbReference type="Proteomes" id="UP000251571">
    <property type="component" value="Unassembled WGS sequence"/>
</dbReference>
<name>A0A2Y9B7X1_9RHOB</name>
<evidence type="ECO:0000313" key="6">
    <source>
        <dbReference type="EMBL" id="SSA50299.1"/>
    </source>
</evidence>
<evidence type="ECO:0000313" key="7">
    <source>
        <dbReference type="Proteomes" id="UP000245839"/>
    </source>
</evidence>
<dbReference type="EMBL" id="UETC01000013">
    <property type="protein sequence ID" value="SSA50299.1"/>
    <property type="molecule type" value="Genomic_DNA"/>
</dbReference>